<dbReference type="EMBL" id="CP003379">
    <property type="protein sequence ID" value="AFL86939.1"/>
    <property type="molecule type" value="Genomic_DNA"/>
</dbReference>
<dbReference type="HAMAP" id="MF_01584">
    <property type="entry name" value="UPF0502"/>
    <property type="match status" value="1"/>
</dbReference>
<accession>I3ZCH1</accession>
<dbReference type="STRING" id="926566.Terro_0599"/>
<dbReference type="KEGG" id="trs:Terro_0599"/>
<gene>
    <name evidence="2" type="ordered locus">Terro_0599</name>
</gene>
<dbReference type="SUPFAM" id="SSF46785">
    <property type="entry name" value="Winged helix' DNA-binding domain"/>
    <property type="match status" value="2"/>
</dbReference>
<reference evidence="2 3" key="1">
    <citation type="submission" date="2012-06" db="EMBL/GenBank/DDBJ databases">
        <title>Complete genome of Terriglobus roseus DSM 18391.</title>
        <authorList>
            <consortium name="US DOE Joint Genome Institute (JGI-PGF)"/>
            <person name="Lucas S."/>
            <person name="Copeland A."/>
            <person name="Lapidus A."/>
            <person name="Glavina del Rio T."/>
            <person name="Dalin E."/>
            <person name="Tice H."/>
            <person name="Bruce D."/>
            <person name="Goodwin L."/>
            <person name="Pitluck S."/>
            <person name="Peters L."/>
            <person name="Mikhailova N."/>
            <person name="Munk A.C.C."/>
            <person name="Kyrpides N."/>
            <person name="Mavromatis K."/>
            <person name="Ivanova N."/>
            <person name="Brettin T."/>
            <person name="Detter J.C."/>
            <person name="Han C."/>
            <person name="Larimer F."/>
            <person name="Land M."/>
            <person name="Hauser L."/>
            <person name="Markowitz V."/>
            <person name="Cheng J.-F."/>
            <person name="Hugenholtz P."/>
            <person name="Woyke T."/>
            <person name="Wu D."/>
            <person name="Brambilla E."/>
            <person name="Klenk H.-P."/>
            <person name="Eisen J.A."/>
        </authorList>
    </citation>
    <scope>NUCLEOTIDE SEQUENCE [LARGE SCALE GENOMIC DNA]</scope>
    <source>
        <strain evidence="3">DSM 18391 / NRRL B-41598 / KBS 63</strain>
    </source>
</reference>
<dbReference type="HOGENOM" id="CLU_057831_1_0_0"/>
<sequence length="212" mass="22967">MQLTAVEARVLGALIEKEITTPEYYPLSLNALIAACNQKSSRDPVMTLEEPEARTALRSLEDAELVAVDHGSRVQRYEHRARTVFQLRRDETALLALLLLRGPQTPGELRSRSDRMHSFDGLDAVVSALTRMCAPAEQRPDPIAILLPRQPGSKEQRYAHTLGDPAELAAAAAATPAEAPSGTSLAGRVAQLETEVAELKAAIQRLTDQLGG</sequence>
<proteinExistence type="inferred from homology"/>
<dbReference type="Gene3D" id="1.10.10.10">
    <property type="entry name" value="Winged helix-like DNA-binding domain superfamily/Winged helix DNA-binding domain"/>
    <property type="match status" value="2"/>
</dbReference>
<dbReference type="PANTHER" id="PTHR38768:SF1">
    <property type="entry name" value="UPF0502 PROTEIN YCEH"/>
    <property type="match status" value="1"/>
</dbReference>
<dbReference type="Pfam" id="PF04337">
    <property type="entry name" value="DUF480"/>
    <property type="match status" value="1"/>
</dbReference>
<name>I3ZCH1_TERRK</name>
<comment type="similarity">
    <text evidence="1">Belongs to the UPF0502 family.</text>
</comment>
<dbReference type="InterPro" id="IPR036388">
    <property type="entry name" value="WH-like_DNA-bd_sf"/>
</dbReference>
<organism evidence="2 3">
    <name type="scientific">Terriglobus roseus (strain DSM 18391 / NRRL B-41598 / KBS 63)</name>
    <dbReference type="NCBI Taxonomy" id="926566"/>
    <lineage>
        <taxon>Bacteria</taxon>
        <taxon>Pseudomonadati</taxon>
        <taxon>Acidobacteriota</taxon>
        <taxon>Terriglobia</taxon>
        <taxon>Terriglobales</taxon>
        <taxon>Acidobacteriaceae</taxon>
        <taxon>Terriglobus</taxon>
    </lineage>
</organism>
<dbReference type="InterPro" id="IPR036390">
    <property type="entry name" value="WH_DNA-bd_sf"/>
</dbReference>
<dbReference type="RefSeq" id="WP_014784508.1">
    <property type="nucleotide sequence ID" value="NC_018014.1"/>
</dbReference>
<keyword evidence="3" id="KW-1185">Reference proteome</keyword>
<dbReference type="InterPro" id="IPR007432">
    <property type="entry name" value="DUF480"/>
</dbReference>
<evidence type="ECO:0000313" key="3">
    <source>
        <dbReference type="Proteomes" id="UP000006056"/>
    </source>
</evidence>
<dbReference type="eggNOG" id="COG3132">
    <property type="taxonomic scope" value="Bacteria"/>
</dbReference>
<dbReference type="PATRIC" id="fig|926566.3.peg.594"/>
<evidence type="ECO:0000256" key="1">
    <source>
        <dbReference type="HAMAP-Rule" id="MF_01584"/>
    </source>
</evidence>
<dbReference type="AlphaFoldDB" id="I3ZCH1"/>
<evidence type="ECO:0000313" key="2">
    <source>
        <dbReference type="EMBL" id="AFL86939.1"/>
    </source>
</evidence>
<dbReference type="Proteomes" id="UP000006056">
    <property type="component" value="Chromosome"/>
</dbReference>
<protein>
    <submittedName>
        <fullName evidence="2">Uncharacterized protein</fullName>
    </submittedName>
</protein>
<dbReference type="OrthoDB" id="9784785at2"/>
<dbReference type="PANTHER" id="PTHR38768">
    <property type="entry name" value="UPF0502 PROTEIN YCEH"/>
    <property type="match status" value="1"/>
</dbReference>